<sequence length="118" mass="13553">MSRPCRQYGCPNVVKLRSQNGYCNNHESMRSNWNKRPQRAGSTTERGYGHAWRKLREKVLQRDGYLCVNHYAKGEIVEATDVDHIVSKEKGGTDELDNLQSLCAQCHQEKTAKEDSKQ</sequence>
<name>A0A558EXI6_9GAMM</name>
<comment type="similarity">
    <text evidence="3">Belongs to the HNH nuclease family.</text>
</comment>
<dbReference type="InterPro" id="IPR002711">
    <property type="entry name" value="HNH"/>
</dbReference>
<dbReference type="GO" id="GO:0005829">
    <property type="term" value="C:cytosol"/>
    <property type="evidence" value="ECO:0007669"/>
    <property type="project" value="TreeGrafter"/>
</dbReference>
<proteinExistence type="inferred from homology"/>
<keyword evidence="2" id="KW-0378">Hydrolase</keyword>
<dbReference type="Gene3D" id="1.10.30.50">
    <property type="match status" value="1"/>
</dbReference>
<dbReference type="EMBL" id="VMTP01000099">
    <property type="protein sequence ID" value="TVT77629.1"/>
    <property type="molecule type" value="Genomic_DNA"/>
</dbReference>
<organism evidence="6 7">
    <name type="scientific">Acinetobacter colistiniresistens</name>
    <dbReference type="NCBI Taxonomy" id="280145"/>
    <lineage>
        <taxon>Bacteria</taxon>
        <taxon>Pseudomonadati</taxon>
        <taxon>Pseudomonadota</taxon>
        <taxon>Gammaproteobacteria</taxon>
        <taxon>Moraxellales</taxon>
        <taxon>Moraxellaceae</taxon>
        <taxon>Acinetobacter</taxon>
    </lineage>
</organism>
<dbReference type="Pfam" id="PF01844">
    <property type="entry name" value="HNH"/>
    <property type="match status" value="1"/>
</dbReference>
<dbReference type="GO" id="GO:0004519">
    <property type="term" value="F:endonuclease activity"/>
    <property type="evidence" value="ECO:0007669"/>
    <property type="project" value="UniProtKB-KW"/>
</dbReference>
<evidence type="ECO:0000313" key="6">
    <source>
        <dbReference type="EMBL" id="TVT77629.1"/>
    </source>
</evidence>
<evidence type="ECO:0000256" key="3">
    <source>
        <dbReference type="ARBA" id="ARBA00038412"/>
    </source>
</evidence>
<protein>
    <recommendedName>
        <fullName evidence="4">Putative HNH nuclease YajD</fullName>
    </recommendedName>
</protein>
<dbReference type="RefSeq" id="WP_144583869.1">
    <property type="nucleotide sequence ID" value="NZ_BKMF01000029.1"/>
</dbReference>
<dbReference type="Proteomes" id="UP000316981">
    <property type="component" value="Unassembled WGS sequence"/>
</dbReference>
<evidence type="ECO:0000259" key="5">
    <source>
        <dbReference type="SMART" id="SM00507"/>
    </source>
</evidence>
<dbReference type="CDD" id="cd00085">
    <property type="entry name" value="HNHc"/>
    <property type="match status" value="1"/>
</dbReference>
<dbReference type="SMART" id="SM00507">
    <property type="entry name" value="HNHc"/>
    <property type="match status" value="1"/>
</dbReference>
<dbReference type="PANTHER" id="PTHR41286:SF1">
    <property type="entry name" value="HNH NUCLEASE YAJD-RELATED"/>
    <property type="match status" value="1"/>
</dbReference>
<evidence type="ECO:0000313" key="7">
    <source>
        <dbReference type="Proteomes" id="UP000316981"/>
    </source>
</evidence>
<evidence type="ECO:0000256" key="4">
    <source>
        <dbReference type="ARBA" id="ARBA00040194"/>
    </source>
</evidence>
<evidence type="ECO:0000256" key="2">
    <source>
        <dbReference type="ARBA" id="ARBA00022801"/>
    </source>
</evidence>
<keyword evidence="1" id="KW-0540">Nuclease</keyword>
<dbReference type="GO" id="GO:0016787">
    <property type="term" value="F:hydrolase activity"/>
    <property type="evidence" value="ECO:0007669"/>
    <property type="project" value="UniProtKB-KW"/>
</dbReference>
<dbReference type="AlphaFoldDB" id="A0A558EXI6"/>
<keyword evidence="6" id="KW-0255">Endonuclease</keyword>
<feature type="domain" description="HNH nuclease" evidence="5">
    <location>
        <begin position="54"/>
        <end position="108"/>
    </location>
</feature>
<dbReference type="PANTHER" id="PTHR41286">
    <property type="entry name" value="HNH NUCLEASE YAJD-RELATED"/>
    <property type="match status" value="1"/>
</dbReference>
<dbReference type="GO" id="GO:0003676">
    <property type="term" value="F:nucleic acid binding"/>
    <property type="evidence" value="ECO:0007669"/>
    <property type="project" value="InterPro"/>
</dbReference>
<reference evidence="6 7" key="1">
    <citation type="submission" date="2019-07" db="EMBL/GenBank/DDBJ databases">
        <title>Draft Genome Sequence of the first blaOXA-58-Harboring Acinetobacter colistiniresistens clinical isolate from Brazil.</title>
        <authorList>
            <person name="Favaro L.S."/>
            <person name="Paula-Petroli S.B."/>
            <person name="Moura C.F."/>
            <person name="Tognim M.C.B."/>
            <person name="Venancio E.J."/>
            <person name="Yamada-Ogatta S.F."/>
            <person name="Carrara-Marroni F.E."/>
        </authorList>
    </citation>
    <scope>NUCLEOTIDE SEQUENCE [LARGE SCALE GENOMIC DNA]</scope>
    <source>
        <strain evidence="6 7">DL</strain>
    </source>
</reference>
<accession>A0A558EXI6</accession>
<dbReference type="GO" id="GO:0008270">
    <property type="term" value="F:zinc ion binding"/>
    <property type="evidence" value="ECO:0007669"/>
    <property type="project" value="InterPro"/>
</dbReference>
<evidence type="ECO:0000256" key="1">
    <source>
        <dbReference type="ARBA" id="ARBA00022722"/>
    </source>
</evidence>
<gene>
    <name evidence="6" type="ORF">FPV60_18530</name>
</gene>
<dbReference type="InterPro" id="IPR003615">
    <property type="entry name" value="HNH_nuc"/>
</dbReference>
<comment type="caution">
    <text evidence="6">The sequence shown here is derived from an EMBL/GenBank/DDBJ whole genome shotgun (WGS) entry which is preliminary data.</text>
</comment>